<organism evidence="2 3">
    <name type="scientific">Kingdonia uniflora</name>
    <dbReference type="NCBI Taxonomy" id="39325"/>
    <lineage>
        <taxon>Eukaryota</taxon>
        <taxon>Viridiplantae</taxon>
        <taxon>Streptophyta</taxon>
        <taxon>Embryophyta</taxon>
        <taxon>Tracheophyta</taxon>
        <taxon>Spermatophyta</taxon>
        <taxon>Magnoliopsida</taxon>
        <taxon>Ranunculales</taxon>
        <taxon>Circaeasteraceae</taxon>
        <taxon>Kingdonia</taxon>
    </lineage>
</organism>
<dbReference type="OrthoDB" id="5418639at2759"/>
<gene>
    <name evidence="2" type="ORF">GIB67_000519</name>
</gene>
<dbReference type="AlphaFoldDB" id="A0A7J7MI86"/>
<evidence type="ECO:0000313" key="3">
    <source>
        <dbReference type="Proteomes" id="UP000541444"/>
    </source>
</evidence>
<comment type="caution">
    <text evidence="2">The sequence shown here is derived from an EMBL/GenBank/DDBJ whole genome shotgun (WGS) entry which is preliminary data.</text>
</comment>
<evidence type="ECO:0000313" key="2">
    <source>
        <dbReference type="EMBL" id="KAF6154635.1"/>
    </source>
</evidence>
<dbReference type="Proteomes" id="UP000541444">
    <property type="component" value="Unassembled WGS sequence"/>
</dbReference>
<feature type="transmembrane region" description="Helical" evidence="1">
    <location>
        <begin position="21"/>
        <end position="41"/>
    </location>
</feature>
<keyword evidence="1" id="KW-0812">Transmembrane</keyword>
<keyword evidence="1" id="KW-0472">Membrane</keyword>
<keyword evidence="1" id="KW-1133">Transmembrane helix</keyword>
<dbReference type="EMBL" id="JACGCM010001471">
    <property type="protein sequence ID" value="KAF6154635.1"/>
    <property type="molecule type" value="Genomic_DNA"/>
</dbReference>
<proteinExistence type="predicted"/>
<keyword evidence="3" id="KW-1185">Reference proteome</keyword>
<accession>A0A7J7MI86</accession>
<name>A0A7J7MI86_9MAGN</name>
<evidence type="ECO:0000256" key="1">
    <source>
        <dbReference type="SAM" id="Phobius"/>
    </source>
</evidence>
<protein>
    <submittedName>
        <fullName evidence="2">Uncharacterized protein</fullName>
    </submittedName>
</protein>
<reference evidence="2 3" key="1">
    <citation type="journal article" date="2020" name="IScience">
        <title>Genome Sequencing of the Endangered Kingdonia uniflora (Circaeasteraceae, Ranunculales) Reveals Potential Mechanisms of Evolutionary Specialization.</title>
        <authorList>
            <person name="Sun Y."/>
            <person name="Deng T."/>
            <person name="Zhang A."/>
            <person name="Moore M.J."/>
            <person name="Landis J.B."/>
            <person name="Lin N."/>
            <person name="Zhang H."/>
            <person name="Zhang X."/>
            <person name="Huang J."/>
            <person name="Zhang X."/>
            <person name="Sun H."/>
            <person name="Wang H."/>
        </authorList>
    </citation>
    <scope>NUCLEOTIDE SEQUENCE [LARGE SCALE GENOMIC DNA]</scope>
    <source>
        <strain evidence="2">TB1705</strain>
        <tissue evidence="2">Leaf</tissue>
    </source>
</reference>
<sequence>MTKILGDLIPRSNDKRNIKAPVIFIIVHVCSSFLYLSPLLFNCDSLLPFVGFTASPPPIRSVVFQFVADKILNWGCSKCFFVLMGGGSLKKYEVECCPLCDQGSHSVESCPWVYSKCRKPNWRCFGCAGTEHWWNHCPWRSVICEKKGCGSPMKLCTSRTQSSKGKKFLKYQNILCGKFIWLKDAIEAAANNNAGTKDKVHMKVKINVTMDLNEFCREFKGKSSLG</sequence>